<evidence type="ECO:0000313" key="3">
    <source>
        <dbReference type="EMBL" id="KAK3902306.1"/>
    </source>
</evidence>
<reference evidence="3" key="1">
    <citation type="journal article" date="2023" name="Mol. Phylogenet. Evol.">
        <title>Genome-scale phylogeny and comparative genomics of the fungal order Sordariales.</title>
        <authorList>
            <person name="Hensen N."/>
            <person name="Bonometti L."/>
            <person name="Westerberg I."/>
            <person name="Brannstrom I.O."/>
            <person name="Guillou S."/>
            <person name="Cros-Aarteil S."/>
            <person name="Calhoun S."/>
            <person name="Haridas S."/>
            <person name="Kuo A."/>
            <person name="Mondo S."/>
            <person name="Pangilinan J."/>
            <person name="Riley R."/>
            <person name="LaButti K."/>
            <person name="Andreopoulos B."/>
            <person name="Lipzen A."/>
            <person name="Chen C."/>
            <person name="Yan M."/>
            <person name="Daum C."/>
            <person name="Ng V."/>
            <person name="Clum A."/>
            <person name="Steindorff A."/>
            <person name="Ohm R.A."/>
            <person name="Martin F."/>
            <person name="Silar P."/>
            <person name="Natvig D.O."/>
            <person name="Lalanne C."/>
            <person name="Gautier V."/>
            <person name="Ament-Velasquez S.L."/>
            <person name="Kruys A."/>
            <person name="Hutchinson M.I."/>
            <person name="Powell A.J."/>
            <person name="Barry K."/>
            <person name="Miller A.N."/>
            <person name="Grigoriev I.V."/>
            <person name="Debuchy R."/>
            <person name="Gladieux P."/>
            <person name="Hiltunen Thoren M."/>
            <person name="Johannesson H."/>
        </authorList>
    </citation>
    <scope>NUCLEOTIDE SEQUENCE</scope>
    <source>
        <strain evidence="3">CBS 103.79</strain>
    </source>
</reference>
<keyword evidence="1" id="KW-1133">Transmembrane helix</keyword>
<proteinExistence type="predicted"/>
<keyword evidence="2" id="KW-0732">Signal</keyword>
<evidence type="ECO:0000313" key="4">
    <source>
        <dbReference type="Proteomes" id="UP001303889"/>
    </source>
</evidence>
<keyword evidence="1" id="KW-0472">Membrane</keyword>
<keyword evidence="1" id="KW-0812">Transmembrane</keyword>
<reference evidence="3" key="2">
    <citation type="submission" date="2023-05" db="EMBL/GenBank/DDBJ databases">
        <authorList>
            <consortium name="Lawrence Berkeley National Laboratory"/>
            <person name="Steindorff A."/>
            <person name="Hensen N."/>
            <person name="Bonometti L."/>
            <person name="Westerberg I."/>
            <person name="Brannstrom I.O."/>
            <person name="Guillou S."/>
            <person name="Cros-Aarteil S."/>
            <person name="Calhoun S."/>
            <person name="Haridas S."/>
            <person name="Kuo A."/>
            <person name="Mondo S."/>
            <person name="Pangilinan J."/>
            <person name="Riley R."/>
            <person name="Labutti K."/>
            <person name="Andreopoulos B."/>
            <person name="Lipzen A."/>
            <person name="Chen C."/>
            <person name="Yanf M."/>
            <person name="Daum C."/>
            <person name="Ng V."/>
            <person name="Clum A."/>
            <person name="Ohm R."/>
            <person name="Martin F."/>
            <person name="Silar P."/>
            <person name="Natvig D."/>
            <person name="Lalanne C."/>
            <person name="Gautier V."/>
            <person name="Ament-Velasquez S.L."/>
            <person name="Kruys A."/>
            <person name="Hutchinson M.I."/>
            <person name="Powell A.J."/>
            <person name="Barry K."/>
            <person name="Miller A.N."/>
            <person name="Grigoriev I.V."/>
            <person name="Debuchy R."/>
            <person name="Gladieux P."/>
            <person name="Thoren M.H."/>
            <person name="Johannesson H."/>
        </authorList>
    </citation>
    <scope>NUCLEOTIDE SEQUENCE</scope>
    <source>
        <strain evidence="3">CBS 103.79</strain>
    </source>
</reference>
<evidence type="ECO:0000256" key="1">
    <source>
        <dbReference type="SAM" id="Phobius"/>
    </source>
</evidence>
<evidence type="ECO:0000256" key="2">
    <source>
        <dbReference type="SAM" id="SignalP"/>
    </source>
</evidence>
<accession>A0AAN6ML88</accession>
<protein>
    <submittedName>
        <fullName evidence="3">Uncharacterized protein</fullName>
    </submittedName>
</protein>
<gene>
    <name evidence="3" type="ORF">C8A05DRAFT_33993</name>
</gene>
<feature type="transmembrane region" description="Helical" evidence="1">
    <location>
        <begin position="98"/>
        <end position="119"/>
    </location>
</feature>
<feature type="chain" id="PRO_5042895811" evidence="2">
    <location>
        <begin position="31"/>
        <end position="341"/>
    </location>
</feature>
<feature type="signal peptide" evidence="2">
    <location>
        <begin position="1"/>
        <end position="30"/>
    </location>
</feature>
<name>A0AAN6ML88_9PEZI</name>
<sequence>MALLRLFNFPLIIALLAVVSPPLHLPSVLAAALSPAVCFPTSTPATAALAALSTTPFLPKDTCLLRSAAAARPFYRLTSAMADAGVPLPFDPARTADLLAWAWVGLWFGLFSVACFIPFRYAALVIVGARAAPAVPDDAGVRLQGPGNWDGDDDGVAVWGVHDINDDDEDGDGLEIAGVNIPIRNITNAVLARTPEMATAWEVWRMVSCRAWPPMSWLEMARVVARAAAAVSPVLLWKEEGAEDNGMGWEYFLLAYLSVPVEVWALRTALTGTRRPSLLEMLVPWMEIMKKAGEGVGDVCRWVKRWLDRERRRLAEMEAIIGRQALLMNVDGEGVWVWGLI</sequence>
<dbReference type="AlphaFoldDB" id="A0AAN6ML88"/>
<comment type="caution">
    <text evidence="3">The sequence shown here is derived from an EMBL/GenBank/DDBJ whole genome shotgun (WGS) entry which is preliminary data.</text>
</comment>
<organism evidence="3 4">
    <name type="scientific">Staphylotrichum tortipilum</name>
    <dbReference type="NCBI Taxonomy" id="2831512"/>
    <lineage>
        <taxon>Eukaryota</taxon>
        <taxon>Fungi</taxon>
        <taxon>Dikarya</taxon>
        <taxon>Ascomycota</taxon>
        <taxon>Pezizomycotina</taxon>
        <taxon>Sordariomycetes</taxon>
        <taxon>Sordariomycetidae</taxon>
        <taxon>Sordariales</taxon>
        <taxon>Chaetomiaceae</taxon>
        <taxon>Staphylotrichum</taxon>
    </lineage>
</organism>
<dbReference type="EMBL" id="MU855518">
    <property type="protein sequence ID" value="KAK3902306.1"/>
    <property type="molecule type" value="Genomic_DNA"/>
</dbReference>
<dbReference type="Proteomes" id="UP001303889">
    <property type="component" value="Unassembled WGS sequence"/>
</dbReference>
<keyword evidence="4" id="KW-1185">Reference proteome</keyword>